<keyword evidence="2" id="KW-0812">Transmembrane</keyword>
<dbReference type="EMBL" id="LR743504">
    <property type="protein sequence ID" value="CAA2099760.1"/>
    <property type="molecule type" value="Genomic_DNA"/>
</dbReference>
<organism evidence="3">
    <name type="scientific">Methylobacterium bullatum</name>
    <dbReference type="NCBI Taxonomy" id="570505"/>
    <lineage>
        <taxon>Bacteria</taxon>
        <taxon>Pseudomonadati</taxon>
        <taxon>Pseudomonadota</taxon>
        <taxon>Alphaproteobacteria</taxon>
        <taxon>Hyphomicrobiales</taxon>
        <taxon>Methylobacteriaceae</taxon>
        <taxon>Methylobacterium</taxon>
    </lineage>
</organism>
<feature type="compositionally biased region" description="Basic and acidic residues" evidence="1">
    <location>
        <begin position="172"/>
        <end position="192"/>
    </location>
</feature>
<name>A0A679IIM5_9HYPH</name>
<evidence type="ECO:0000256" key="2">
    <source>
        <dbReference type="SAM" id="Phobius"/>
    </source>
</evidence>
<feature type="compositionally biased region" description="Basic and acidic residues" evidence="1">
    <location>
        <begin position="101"/>
        <end position="110"/>
    </location>
</feature>
<feature type="region of interest" description="Disordered" evidence="1">
    <location>
        <begin position="277"/>
        <end position="338"/>
    </location>
</feature>
<feature type="region of interest" description="Disordered" evidence="1">
    <location>
        <begin position="95"/>
        <end position="237"/>
    </location>
</feature>
<sequence>MADYYPLLARALQAMPDRSPALRKAVYDRARGALIGQLRSLEPPLSEADIDLESKALETAISRVESEHGGPPAAVANDVAPPVFAVPEERDVLPEAAAPDRSADTEKGRIAEPGLPPAPEPNLGIRPSRPDRQSGAQPDASAPEPLPPVGDGSAPVSQEPATVLPIKPRKAKSADRVAERKAAREAARKASNDETASEGTEPEPASEPTPEPSVAEAATMPAAADGSHARNRPRIDVVAPRKGRPRLIRNVFVGSVLLIVVGLIAVAAFMLRDKPSDLQPGNTEAQEETSDSGAAKYADRIGGDAPPSPERRDASARQTLARPPAATPADPTKPPAQPDVAVAQRAVLFEENTAGGNAQPITFQGMVVWRLEAMNGEQGQPLETVIRGRVTFADAGLSLVMTIRRNLDATFPASHTIELAFTTTSPAGDTHSVQDVGLLSAKEEEGGRGSPVSGLPVRVKENLFLIGLSSLQADVDRNTDLLEHRNWFDLPMKFAAGPRGVLTFEKGSSGNQVISSAFEQWRR</sequence>
<feature type="transmembrane region" description="Helical" evidence="2">
    <location>
        <begin position="251"/>
        <end position="271"/>
    </location>
</feature>
<keyword evidence="2" id="KW-1133">Transmembrane helix</keyword>
<protein>
    <submittedName>
        <fullName evidence="3">Uncharacterized protein</fullName>
    </submittedName>
</protein>
<reference evidence="3" key="1">
    <citation type="submission" date="2019-12" db="EMBL/GenBank/DDBJ databases">
        <authorList>
            <person name="Cremers G."/>
        </authorList>
    </citation>
    <scope>NUCLEOTIDE SEQUENCE</scope>
    <source>
        <strain evidence="3">Mbul1</strain>
    </source>
</reference>
<keyword evidence="2" id="KW-0472">Membrane</keyword>
<proteinExistence type="predicted"/>
<accession>A0A679IIM5</accession>
<feature type="compositionally biased region" description="Low complexity" evidence="1">
    <location>
        <begin position="316"/>
        <end position="330"/>
    </location>
</feature>
<evidence type="ECO:0000256" key="1">
    <source>
        <dbReference type="SAM" id="MobiDB-lite"/>
    </source>
</evidence>
<gene>
    <name evidence="3" type="ORF">MBUL_00315</name>
</gene>
<dbReference type="AlphaFoldDB" id="A0A679IIM5"/>
<evidence type="ECO:0000313" key="3">
    <source>
        <dbReference type="EMBL" id="CAA2099760.1"/>
    </source>
</evidence>